<evidence type="ECO:0000313" key="1">
    <source>
        <dbReference type="EMBL" id="KAD4586158.1"/>
    </source>
</evidence>
<reference evidence="1 2" key="1">
    <citation type="submission" date="2019-05" db="EMBL/GenBank/DDBJ databases">
        <title>Mikania micrantha, genome provides insights into the molecular mechanism of rapid growth.</title>
        <authorList>
            <person name="Liu B."/>
        </authorList>
    </citation>
    <scope>NUCLEOTIDE SEQUENCE [LARGE SCALE GENOMIC DNA]</scope>
    <source>
        <strain evidence="1">NLD-2019</strain>
        <tissue evidence="1">Leaf</tissue>
    </source>
</reference>
<dbReference type="OrthoDB" id="97058at2759"/>
<proteinExistence type="predicted"/>
<gene>
    <name evidence="1" type="ORF">E3N88_23759</name>
</gene>
<name>A0A5N6NGV0_9ASTR</name>
<comment type="caution">
    <text evidence="1">The sequence shown here is derived from an EMBL/GenBank/DDBJ whole genome shotgun (WGS) entry which is preliminary data.</text>
</comment>
<organism evidence="1 2">
    <name type="scientific">Mikania micrantha</name>
    <name type="common">bitter vine</name>
    <dbReference type="NCBI Taxonomy" id="192012"/>
    <lineage>
        <taxon>Eukaryota</taxon>
        <taxon>Viridiplantae</taxon>
        <taxon>Streptophyta</taxon>
        <taxon>Embryophyta</taxon>
        <taxon>Tracheophyta</taxon>
        <taxon>Spermatophyta</taxon>
        <taxon>Magnoliopsida</taxon>
        <taxon>eudicotyledons</taxon>
        <taxon>Gunneridae</taxon>
        <taxon>Pentapetalae</taxon>
        <taxon>asterids</taxon>
        <taxon>campanulids</taxon>
        <taxon>Asterales</taxon>
        <taxon>Asteraceae</taxon>
        <taxon>Asteroideae</taxon>
        <taxon>Heliantheae alliance</taxon>
        <taxon>Eupatorieae</taxon>
        <taxon>Mikania</taxon>
    </lineage>
</organism>
<evidence type="ECO:0000313" key="2">
    <source>
        <dbReference type="Proteomes" id="UP000326396"/>
    </source>
</evidence>
<dbReference type="AlphaFoldDB" id="A0A5N6NGV0"/>
<dbReference type="Pfam" id="PF14223">
    <property type="entry name" value="Retrotran_gag_2"/>
    <property type="match status" value="1"/>
</dbReference>
<keyword evidence="2" id="KW-1185">Reference proteome</keyword>
<dbReference type="Proteomes" id="UP000326396">
    <property type="component" value="Linkage Group LG2"/>
</dbReference>
<dbReference type="EMBL" id="SZYD01000012">
    <property type="protein sequence ID" value="KAD4586158.1"/>
    <property type="molecule type" value="Genomic_DNA"/>
</dbReference>
<protein>
    <recommendedName>
        <fullName evidence="3">Zinc finger, CCHC-type</fullName>
    </recommendedName>
</protein>
<accession>A0A5N6NGV0</accession>
<evidence type="ECO:0008006" key="3">
    <source>
        <dbReference type="Google" id="ProtNLM"/>
    </source>
</evidence>
<sequence>MKDGETVDDFVAKWTGLASKVRSLGYELEEFELVKRLLDSMPKSFLQIVASIEQCFDLESKLFDEAVGRLKAYEERIKGCEKKEVTQGSLLLARKEPHGCDHCGIGSSNRDVFGRGQGRGHGCDQFLGLWTLEEYTLEKEEVIINQFLRKDN</sequence>